<evidence type="ECO:0000313" key="3">
    <source>
        <dbReference type="Proteomes" id="UP001612741"/>
    </source>
</evidence>
<name>A0ABW7ZD20_9ACTN</name>
<dbReference type="EMBL" id="JBITGY010000019">
    <property type="protein sequence ID" value="MFI6505353.1"/>
    <property type="molecule type" value="Genomic_DNA"/>
</dbReference>
<dbReference type="InterPro" id="IPR025295">
    <property type="entry name" value="eCIS_core_dom"/>
</dbReference>
<proteinExistence type="predicted"/>
<dbReference type="Pfam" id="PF13699">
    <property type="entry name" value="eCIS_core"/>
    <property type="match status" value="1"/>
</dbReference>
<dbReference type="InterPro" id="IPR049756">
    <property type="entry name" value="PlcA-like_dom"/>
</dbReference>
<keyword evidence="3" id="KW-1185">Reference proteome</keyword>
<gene>
    <name evidence="2" type="ORF">ACIBG2_48790</name>
</gene>
<evidence type="ECO:0000313" key="2">
    <source>
        <dbReference type="EMBL" id="MFI6505353.1"/>
    </source>
</evidence>
<dbReference type="CDD" id="cd22893">
    <property type="entry name" value="PlcA-like"/>
    <property type="match status" value="1"/>
</dbReference>
<sequence>MSVPEALADHVRASAGRGQRLDEGVARFLQEGFGADLSAVRIHTDERADQCARLLGARAFTAGADVYFAGGRPRGRTGLWLLAHEIAHVVQQAGYRPQGVAVMRPGPRFELDADADAAAGAVLAGAKLRRSGVRPIARRLTEGEAVVVQCHSSWEHRMQGEIPPAILEKLVKDRLDESHWRDICRKLREFYVMWEKDGNIDKAAIDNAWSNMNVGQDWGDLSTVVLDKSGLVVTYGELNALPDYMANPGVIDEQPREMLEPIFQTMRQESHDHLADLIFQGHRTFKGAIKWNTGTLIDKIMDASYMDSHTQSLGTNRTNALLARNACHFAPYSWYRWQQFHKIARDQAQKSYAATDQGVKDRCRYQAVINNGYADHFLQDSFASGHLINKTLVMQWFVEWVSSVWYNYVARWDDSVKYMTSLRQPGLSARQLYDPEAPGAIYDPQTAEEQASRQARMDMCGVMADQATKDLSYDRYLWFMSSMAAQLASGAMHDHYCEKGLWVSSRDHPTPYQVYGDEHLLDGGDGVRIAAETSLMSRHAIQEILGTGTTSIKISDIYNRFPSSAASHQHEEQIELLTWHGKARDTAFNEVFKYNLSRIKSFIGGFRTMPNVSQDMPTITEDDMTAPGYEMSEPAGRALLTQ</sequence>
<evidence type="ECO:0000259" key="1">
    <source>
        <dbReference type="Pfam" id="PF13699"/>
    </source>
</evidence>
<reference evidence="2 3" key="1">
    <citation type="submission" date="2024-10" db="EMBL/GenBank/DDBJ databases">
        <title>The Natural Products Discovery Center: Release of the First 8490 Sequenced Strains for Exploring Actinobacteria Biosynthetic Diversity.</title>
        <authorList>
            <person name="Kalkreuter E."/>
            <person name="Kautsar S.A."/>
            <person name="Yang D."/>
            <person name="Bader C.D."/>
            <person name="Teijaro C.N."/>
            <person name="Fluegel L."/>
            <person name="Davis C.M."/>
            <person name="Simpson J.R."/>
            <person name="Lauterbach L."/>
            <person name="Steele A.D."/>
            <person name="Gui C."/>
            <person name="Meng S."/>
            <person name="Li G."/>
            <person name="Viehrig K."/>
            <person name="Ye F."/>
            <person name="Su P."/>
            <person name="Kiefer A.F."/>
            <person name="Nichols A."/>
            <person name="Cepeda A.J."/>
            <person name="Yan W."/>
            <person name="Fan B."/>
            <person name="Jiang Y."/>
            <person name="Adhikari A."/>
            <person name="Zheng C.-J."/>
            <person name="Schuster L."/>
            <person name="Cowan T.M."/>
            <person name="Smanski M.J."/>
            <person name="Chevrette M.G."/>
            <person name="De Carvalho L.P.S."/>
            <person name="Shen B."/>
        </authorList>
    </citation>
    <scope>NUCLEOTIDE SEQUENCE [LARGE SCALE GENOMIC DNA]</scope>
    <source>
        <strain evidence="2 3">NPDC050545</strain>
    </source>
</reference>
<comment type="caution">
    <text evidence="2">The sequence shown here is derived from an EMBL/GenBank/DDBJ whole genome shotgun (WGS) entry which is preliminary data.</text>
</comment>
<protein>
    <submittedName>
        <fullName evidence="2">DUF4157 domain-containing protein</fullName>
    </submittedName>
</protein>
<feature type="domain" description="eCIS core" evidence="1">
    <location>
        <begin position="21"/>
        <end position="94"/>
    </location>
</feature>
<dbReference type="RefSeq" id="WP_397091478.1">
    <property type="nucleotide sequence ID" value="NZ_JBITGY010000019.1"/>
</dbReference>
<accession>A0ABW7ZD20</accession>
<organism evidence="2 3">
    <name type="scientific">Nonomuraea typhae</name>
    <dbReference type="NCBI Taxonomy" id="2603600"/>
    <lineage>
        <taxon>Bacteria</taxon>
        <taxon>Bacillati</taxon>
        <taxon>Actinomycetota</taxon>
        <taxon>Actinomycetes</taxon>
        <taxon>Streptosporangiales</taxon>
        <taxon>Streptosporangiaceae</taxon>
        <taxon>Nonomuraea</taxon>
    </lineage>
</organism>
<dbReference type="Proteomes" id="UP001612741">
    <property type="component" value="Unassembled WGS sequence"/>
</dbReference>